<feature type="domain" description="Erythromycin biosynthesis protein CIII-like C-terminal" evidence="1">
    <location>
        <begin position="265"/>
        <end position="386"/>
    </location>
</feature>
<comment type="caution">
    <text evidence="2">The sequence shown here is derived from an EMBL/GenBank/DDBJ whole genome shotgun (WGS) entry which is preliminary data.</text>
</comment>
<dbReference type="SUPFAM" id="SSF53756">
    <property type="entry name" value="UDP-Glycosyltransferase/glycogen phosphorylase"/>
    <property type="match status" value="1"/>
</dbReference>
<dbReference type="CDD" id="cd03784">
    <property type="entry name" value="GT1_Gtf-like"/>
    <property type="match status" value="1"/>
</dbReference>
<dbReference type="PANTHER" id="PTHR48050:SF13">
    <property type="entry name" value="STEROL 3-BETA-GLUCOSYLTRANSFERASE UGT80A2"/>
    <property type="match status" value="1"/>
</dbReference>
<accession>A0A4Y8PW24</accession>
<dbReference type="GO" id="GO:0017000">
    <property type="term" value="P:antibiotic biosynthetic process"/>
    <property type="evidence" value="ECO:0007669"/>
    <property type="project" value="UniProtKB-ARBA"/>
</dbReference>
<organism evidence="2 3">
    <name type="scientific">Paenibacillus athensensis</name>
    <dbReference type="NCBI Taxonomy" id="1967502"/>
    <lineage>
        <taxon>Bacteria</taxon>
        <taxon>Bacillati</taxon>
        <taxon>Bacillota</taxon>
        <taxon>Bacilli</taxon>
        <taxon>Bacillales</taxon>
        <taxon>Paenibacillaceae</taxon>
        <taxon>Paenibacillus</taxon>
    </lineage>
</organism>
<evidence type="ECO:0000313" key="3">
    <source>
        <dbReference type="Proteomes" id="UP000298246"/>
    </source>
</evidence>
<dbReference type="InterPro" id="IPR050426">
    <property type="entry name" value="Glycosyltransferase_28"/>
</dbReference>
<dbReference type="Proteomes" id="UP000298246">
    <property type="component" value="Unassembled WGS sequence"/>
</dbReference>
<evidence type="ECO:0000313" key="2">
    <source>
        <dbReference type="EMBL" id="TFE85355.1"/>
    </source>
</evidence>
<reference evidence="2 3" key="1">
    <citation type="submission" date="2017-03" db="EMBL/GenBank/DDBJ databases">
        <title>Isolation of Levoglucosan Utilizing Bacteria.</title>
        <authorList>
            <person name="Arya A.S."/>
        </authorList>
    </citation>
    <scope>NUCLEOTIDE SEQUENCE [LARGE SCALE GENOMIC DNA]</scope>
    <source>
        <strain evidence="2 3">MEC069</strain>
    </source>
</reference>
<dbReference type="RefSeq" id="WP_134755120.1">
    <property type="nucleotide sequence ID" value="NZ_MYFO02000010.1"/>
</dbReference>
<dbReference type="Gene3D" id="3.40.50.2000">
    <property type="entry name" value="Glycogen Phosphorylase B"/>
    <property type="match status" value="2"/>
</dbReference>
<dbReference type="AlphaFoldDB" id="A0A4Y8PW24"/>
<protein>
    <recommendedName>
        <fullName evidence="1">Erythromycin biosynthesis protein CIII-like C-terminal domain-containing protein</fullName>
    </recommendedName>
</protein>
<dbReference type="GO" id="GO:0016758">
    <property type="term" value="F:hexosyltransferase activity"/>
    <property type="evidence" value="ECO:0007669"/>
    <property type="project" value="UniProtKB-ARBA"/>
</dbReference>
<sequence>MAKVLVTTHWTRGDVLPFFRLSVALRERGHEVVFFSHGVFEPLAAEAGLPFVAWDRPDEYLQLLKDMSMEADPLLKPDDFLAYTRKYQGTDKVMLEIEAISRHCTPGETVLVARHRSSISTYLAAERLGVPIVPAFLAPSYIAHLPAQEELFGEMMAQEVNAVRRELGMRPIRSWLDWMSSVKRCIGFWPDWFAEQEPQWPLTADPVGFPLPHAAELQPLPDEVLAFLAQGEPPVLITGGTSKLLQPEFYKVSLAACELLQRRAIVVTEHTELLPDTLPDGVLWQPFVPLASLYDKVGAVIHHGGIGTLSNALAQGAPQLALAADTDRPDNGMRLKATGAGDYLPRKLWEPSLIAEALRKLTGPEVRARCAQLAQTMQATDAMDEAARVIAGAIGNPAYAIQPEAFTLSPEEALAGAQSAAARSGAGADVQQLLKGLPQDKKAALLMKLKQKALQGGKS</sequence>
<proteinExistence type="predicted"/>
<dbReference type="PANTHER" id="PTHR48050">
    <property type="entry name" value="STEROL 3-BETA-GLUCOSYLTRANSFERASE"/>
    <property type="match status" value="1"/>
</dbReference>
<dbReference type="InterPro" id="IPR010610">
    <property type="entry name" value="EryCIII-like_C"/>
</dbReference>
<dbReference type="InterPro" id="IPR002213">
    <property type="entry name" value="UDP_glucos_trans"/>
</dbReference>
<name>A0A4Y8PW24_9BACL</name>
<gene>
    <name evidence="2" type="ORF">B5M42_17485</name>
</gene>
<dbReference type="GO" id="GO:0008194">
    <property type="term" value="F:UDP-glycosyltransferase activity"/>
    <property type="evidence" value="ECO:0007669"/>
    <property type="project" value="InterPro"/>
</dbReference>
<dbReference type="EMBL" id="MYFO01000026">
    <property type="protein sequence ID" value="TFE85355.1"/>
    <property type="molecule type" value="Genomic_DNA"/>
</dbReference>
<dbReference type="OrthoDB" id="9805366at2"/>
<keyword evidence="3" id="KW-1185">Reference proteome</keyword>
<evidence type="ECO:0000259" key="1">
    <source>
        <dbReference type="Pfam" id="PF06722"/>
    </source>
</evidence>
<dbReference type="Pfam" id="PF06722">
    <property type="entry name" value="EryCIII-like_C"/>
    <property type="match status" value="1"/>
</dbReference>